<keyword evidence="1" id="KW-0812">Transmembrane</keyword>
<keyword evidence="1" id="KW-0472">Membrane</keyword>
<accession>A0A936YP67</accession>
<organism evidence="2 3">
    <name type="scientific">Rhizobium setariae</name>
    <dbReference type="NCBI Taxonomy" id="2801340"/>
    <lineage>
        <taxon>Bacteria</taxon>
        <taxon>Pseudomonadati</taxon>
        <taxon>Pseudomonadota</taxon>
        <taxon>Alphaproteobacteria</taxon>
        <taxon>Hyphomicrobiales</taxon>
        <taxon>Rhizobiaceae</taxon>
        <taxon>Rhizobium/Agrobacterium group</taxon>
        <taxon>Rhizobium</taxon>
    </lineage>
</organism>
<protein>
    <submittedName>
        <fullName evidence="2">Uncharacterized protein</fullName>
    </submittedName>
</protein>
<dbReference type="Proteomes" id="UP000633219">
    <property type="component" value="Unassembled WGS sequence"/>
</dbReference>
<dbReference type="RefSeq" id="WP_201655505.1">
    <property type="nucleotide sequence ID" value="NZ_JAEQNC010000003.1"/>
</dbReference>
<reference evidence="2" key="1">
    <citation type="submission" date="2021-01" db="EMBL/GenBank/DDBJ databases">
        <title>Rhizobium sp. strain KVB221 16S ribosomal RNA gene Genome sequencing and assembly.</title>
        <authorList>
            <person name="Kang M."/>
        </authorList>
    </citation>
    <scope>NUCLEOTIDE SEQUENCE</scope>
    <source>
        <strain evidence="2">KVB221</strain>
    </source>
</reference>
<dbReference type="EMBL" id="JAEQNC010000003">
    <property type="protein sequence ID" value="MBL0371891.1"/>
    <property type="molecule type" value="Genomic_DNA"/>
</dbReference>
<gene>
    <name evidence="2" type="ORF">JJB09_07600</name>
</gene>
<name>A0A936YP67_9HYPH</name>
<comment type="caution">
    <text evidence="2">The sequence shown here is derived from an EMBL/GenBank/DDBJ whole genome shotgun (WGS) entry which is preliminary data.</text>
</comment>
<sequence length="82" mass="9197">MGSAEDDGCAFYSETHVGMKIPVRGFLFNWLVLPFVYSRKKGEHWIKHNIEESGRTEDALPFLYAHADSGLGPSPTSRVLTQ</sequence>
<evidence type="ECO:0000313" key="2">
    <source>
        <dbReference type="EMBL" id="MBL0371891.1"/>
    </source>
</evidence>
<proteinExistence type="predicted"/>
<evidence type="ECO:0000256" key="1">
    <source>
        <dbReference type="SAM" id="Phobius"/>
    </source>
</evidence>
<evidence type="ECO:0000313" key="3">
    <source>
        <dbReference type="Proteomes" id="UP000633219"/>
    </source>
</evidence>
<keyword evidence="1" id="KW-1133">Transmembrane helix</keyword>
<keyword evidence="3" id="KW-1185">Reference proteome</keyword>
<dbReference type="AlphaFoldDB" id="A0A936YP67"/>
<feature type="transmembrane region" description="Helical" evidence="1">
    <location>
        <begin position="21"/>
        <end position="37"/>
    </location>
</feature>